<sequence length="107" mass="11626">MLEEPRRILHHLVWILPNSLHQFLIPVLPQCPAKSKKPLGSLSVEVCTFSLGGIGSFHKHCQKSSQPSANIGHGLEVDALCCSSILTATSYTPSTENIPVRLVLQAT</sequence>
<reference evidence="1" key="1">
    <citation type="submission" date="2020-06" db="EMBL/GenBank/DDBJ databases">
        <authorList>
            <person name="Li T."/>
            <person name="Hu X."/>
            <person name="Zhang T."/>
            <person name="Song X."/>
            <person name="Zhang H."/>
            <person name="Dai N."/>
            <person name="Sheng W."/>
            <person name="Hou X."/>
            <person name="Wei L."/>
        </authorList>
    </citation>
    <scope>NUCLEOTIDE SEQUENCE</scope>
    <source>
        <strain evidence="1">3651</strain>
        <tissue evidence="1">Leaf</tissue>
    </source>
</reference>
<protein>
    <submittedName>
        <fullName evidence="1">Uncharacterized protein</fullName>
    </submittedName>
</protein>
<keyword evidence="2" id="KW-1185">Reference proteome</keyword>
<comment type="caution">
    <text evidence="1">The sequence shown here is derived from an EMBL/GenBank/DDBJ whole genome shotgun (WGS) entry which is preliminary data.</text>
</comment>
<dbReference type="EMBL" id="JACGWO010000007">
    <property type="protein sequence ID" value="KAK4423179.1"/>
    <property type="molecule type" value="Genomic_DNA"/>
</dbReference>
<name>A0AAE1Y4K4_9LAMI</name>
<gene>
    <name evidence="1" type="ORF">Salat_1900700</name>
</gene>
<organism evidence="1 2">
    <name type="scientific">Sesamum alatum</name>
    <dbReference type="NCBI Taxonomy" id="300844"/>
    <lineage>
        <taxon>Eukaryota</taxon>
        <taxon>Viridiplantae</taxon>
        <taxon>Streptophyta</taxon>
        <taxon>Embryophyta</taxon>
        <taxon>Tracheophyta</taxon>
        <taxon>Spermatophyta</taxon>
        <taxon>Magnoliopsida</taxon>
        <taxon>eudicotyledons</taxon>
        <taxon>Gunneridae</taxon>
        <taxon>Pentapetalae</taxon>
        <taxon>asterids</taxon>
        <taxon>lamiids</taxon>
        <taxon>Lamiales</taxon>
        <taxon>Pedaliaceae</taxon>
        <taxon>Sesamum</taxon>
    </lineage>
</organism>
<dbReference type="Proteomes" id="UP001293254">
    <property type="component" value="Unassembled WGS sequence"/>
</dbReference>
<proteinExistence type="predicted"/>
<evidence type="ECO:0000313" key="1">
    <source>
        <dbReference type="EMBL" id="KAK4423179.1"/>
    </source>
</evidence>
<reference evidence="1" key="2">
    <citation type="journal article" date="2024" name="Plant">
        <title>Genomic evolution and insights into agronomic trait innovations of Sesamum species.</title>
        <authorList>
            <person name="Miao H."/>
            <person name="Wang L."/>
            <person name="Qu L."/>
            <person name="Liu H."/>
            <person name="Sun Y."/>
            <person name="Le M."/>
            <person name="Wang Q."/>
            <person name="Wei S."/>
            <person name="Zheng Y."/>
            <person name="Lin W."/>
            <person name="Duan Y."/>
            <person name="Cao H."/>
            <person name="Xiong S."/>
            <person name="Wang X."/>
            <person name="Wei L."/>
            <person name="Li C."/>
            <person name="Ma Q."/>
            <person name="Ju M."/>
            <person name="Zhao R."/>
            <person name="Li G."/>
            <person name="Mu C."/>
            <person name="Tian Q."/>
            <person name="Mei H."/>
            <person name="Zhang T."/>
            <person name="Gao T."/>
            <person name="Zhang H."/>
        </authorList>
    </citation>
    <scope>NUCLEOTIDE SEQUENCE</scope>
    <source>
        <strain evidence="1">3651</strain>
    </source>
</reference>
<evidence type="ECO:0000313" key="2">
    <source>
        <dbReference type="Proteomes" id="UP001293254"/>
    </source>
</evidence>
<dbReference type="AlphaFoldDB" id="A0AAE1Y4K4"/>
<accession>A0AAE1Y4K4</accession>